<keyword evidence="2" id="KW-1185">Reference proteome</keyword>
<evidence type="ECO:0000313" key="1">
    <source>
        <dbReference type="EMBL" id="KAJ8125789.1"/>
    </source>
</evidence>
<dbReference type="Proteomes" id="UP001153332">
    <property type="component" value="Unassembled WGS sequence"/>
</dbReference>
<accession>A0ACC2JEK2</accession>
<organism evidence="1 2">
    <name type="scientific">Lasiodiplodia mahajangana</name>
    <dbReference type="NCBI Taxonomy" id="1108764"/>
    <lineage>
        <taxon>Eukaryota</taxon>
        <taxon>Fungi</taxon>
        <taxon>Dikarya</taxon>
        <taxon>Ascomycota</taxon>
        <taxon>Pezizomycotina</taxon>
        <taxon>Dothideomycetes</taxon>
        <taxon>Dothideomycetes incertae sedis</taxon>
        <taxon>Botryosphaeriales</taxon>
        <taxon>Botryosphaeriaceae</taxon>
        <taxon>Lasiodiplodia</taxon>
    </lineage>
</organism>
<gene>
    <name evidence="1" type="ORF">O1611_g7849</name>
</gene>
<comment type="caution">
    <text evidence="1">The sequence shown here is derived from an EMBL/GenBank/DDBJ whole genome shotgun (WGS) entry which is preliminary data.</text>
</comment>
<sequence length="371" mass="41546">MAQPLSKMASLDPAVLFGPYFNMLPPELRQLIWKEAALTSMDNPEVLILVPSSVRIGMYSIDKSSPFPPVNTAFPAVMHVNREARHIAKMNITLADIGPYPWKKCRVPQRPFRPEIDTFYASRTIDPQFYFCRNDLGKVQHLAIDCDPGAQDLVHMFMNVIKCMPALRTIRRVLPSTLGNWLVDSPPCLPHRRCMLRPWTEAGAQMIVSKRGPKNALNYVSPLRLNSDTFTDYNPTIVQPLLQGPIPQQPLALVHYPQESQPRYILAADIPSPLRGLESALRFAAAKHNIKLELCLITEFCYSTFGDSRFVAVGEKFPNSPDPSTFASLNASKCPKDLIDPRMMSGHLVSRKRKGSAQKASRGLHIAMASL</sequence>
<name>A0ACC2JEK2_9PEZI</name>
<protein>
    <submittedName>
        <fullName evidence="1">Uncharacterized protein</fullName>
    </submittedName>
</protein>
<reference evidence="1" key="1">
    <citation type="submission" date="2022-12" db="EMBL/GenBank/DDBJ databases">
        <title>Genome Sequence of Lasiodiplodia mahajangana.</title>
        <authorList>
            <person name="Buettner E."/>
        </authorList>
    </citation>
    <scope>NUCLEOTIDE SEQUENCE</scope>
    <source>
        <strain evidence="1">VT137</strain>
    </source>
</reference>
<proteinExistence type="predicted"/>
<dbReference type="EMBL" id="JAPUUL010002176">
    <property type="protein sequence ID" value="KAJ8125789.1"/>
    <property type="molecule type" value="Genomic_DNA"/>
</dbReference>
<evidence type="ECO:0000313" key="2">
    <source>
        <dbReference type="Proteomes" id="UP001153332"/>
    </source>
</evidence>